<dbReference type="AlphaFoldDB" id="A0A6J4LWY0"/>
<keyword evidence="8" id="KW-0732">Signal</keyword>
<dbReference type="Gene3D" id="2.60.40.1120">
    <property type="entry name" value="Carboxypeptidase-like, regulatory domain"/>
    <property type="match status" value="1"/>
</dbReference>
<evidence type="ECO:0000256" key="8">
    <source>
        <dbReference type="SAM" id="SignalP"/>
    </source>
</evidence>
<proteinExistence type="inferred from homology"/>
<evidence type="ECO:0000256" key="2">
    <source>
        <dbReference type="ARBA" id="ARBA00022448"/>
    </source>
</evidence>
<dbReference type="Pfam" id="PF07715">
    <property type="entry name" value="Plug"/>
    <property type="match status" value="1"/>
</dbReference>
<evidence type="ECO:0000256" key="5">
    <source>
        <dbReference type="ARBA" id="ARBA00023136"/>
    </source>
</evidence>
<dbReference type="Gene3D" id="2.40.170.20">
    <property type="entry name" value="TonB-dependent receptor, beta-barrel domain"/>
    <property type="match status" value="1"/>
</dbReference>
<organism evidence="10">
    <name type="scientific">uncultured Gemmatimonadota bacterium</name>
    <dbReference type="NCBI Taxonomy" id="203437"/>
    <lineage>
        <taxon>Bacteria</taxon>
        <taxon>Pseudomonadati</taxon>
        <taxon>Gemmatimonadota</taxon>
        <taxon>environmental samples</taxon>
    </lineage>
</organism>
<dbReference type="GO" id="GO:0009279">
    <property type="term" value="C:cell outer membrane"/>
    <property type="evidence" value="ECO:0007669"/>
    <property type="project" value="UniProtKB-SubCell"/>
</dbReference>
<protein>
    <submittedName>
        <fullName evidence="10">Outer membrane TonB-dependent transporter, utilization system for glycans and polysaccharides (PUL), SusC family</fullName>
    </submittedName>
</protein>
<dbReference type="InterPro" id="IPR012910">
    <property type="entry name" value="Plug_dom"/>
</dbReference>
<evidence type="ECO:0000313" key="10">
    <source>
        <dbReference type="EMBL" id="CAA9343048.1"/>
    </source>
</evidence>
<feature type="domain" description="TonB-dependent receptor plug" evidence="9">
    <location>
        <begin position="129"/>
        <end position="249"/>
    </location>
</feature>
<keyword evidence="2 7" id="KW-0813">Transport</keyword>
<dbReference type="Gene3D" id="2.170.130.10">
    <property type="entry name" value="TonB-dependent receptor, plug domain"/>
    <property type="match status" value="1"/>
</dbReference>
<sequence>MRTIRWLLALVALCASPMLALAQDATTVSGRVTDTDGDPQAGVLVRIAELNVGNTSGPDGSYRITIPGSAVRAGQSVTITATRQGLSSVSRSLTLAPGGNLTQNFQMASSVLELDALVVTALGITREERAVTTSTATLDATQLTDAPETNIVNALAGEVAGVQTTNAGPAGGSARIVIRGATSLSGDNQPLFVIDGVPIDNSAPVLGGYGGFDYGNAAQDINPNDIANVTVLKGPNAAALYGSRAANGVILITTKSGRGIDGTQLSYTSNVTWEDPLRLPSYQNQYGQGSDGKFEFVDGAGAGTYDGVDESWGPACDGRQITQFFSNGQPAPFVCHPDNVANFFRTGMTVQNNLALSAASERANVRLSIGHMNQQAMYPGQELSRYTIGLNGGTQINNRLRAEASANYIRGEGANRPGTGYSATNPMQQFVWFGRSVDTRLLTDYMKDGEHYNWNYNYHTNPYWLALHNRNEDDRNRLIGNVSLSYGIADWLTATARTGTDWYQDHRKRMFHADNINFPDDTYGEDVITRNETNTDAFLTADRDLSSTFSLSATVGGNYRSSADEFNLVTVERLTIPGLFKATNAASPIEAQNLLYRVGTRSVYGSAQLGFRDLAFLEVTGRNDWSSTLPDGNNSYFYPSVSASLIVSDALDLSRTPVNLFKVRAGWAQVGDDAEPYQLQGTYSAETPFSGTPAYSMGNFIPNAGLMPELTEAWEVGADLKFFDNRLGFEATYYDQVTRNQILRADISGASGFLQQAVNAGAISNKGFELRATATPINGSNGFRWSMAANYSRNRSKVESLFGDLATYQLGSYWGVTTEARVGDPYGSMYGEGFKRNEEGRIVVGEDGIPLEADDRVYLGNYSPDWLGSLTNTFSFRGMELSFMFDTRVGGEIFSVTNMFGNFAGVLDTTLPGREQGPCEPGLVFDGVTESNAENTTPVCPEDFWLMMYFMDEPHIYDASYTKLREARLSFNVPQSLVSRTPLGKVNVGIVGRNLWLWTKTPHIDPETAFDAGNSQGFEFGQLPTGRSIGLNITVTP</sequence>
<reference evidence="10" key="1">
    <citation type="submission" date="2020-02" db="EMBL/GenBank/DDBJ databases">
        <authorList>
            <person name="Meier V. D."/>
        </authorList>
    </citation>
    <scope>NUCLEOTIDE SEQUENCE</scope>
    <source>
        <strain evidence="10">AVDCRST_MAG89</strain>
    </source>
</reference>
<keyword evidence="6 7" id="KW-0998">Cell outer membrane</keyword>
<evidence type="ECO:0000259" key="9">
    <source>
        <dbReference type="Pfam" id="PF07715"/>
    </source>
</evidence>
<accession>A0A6J4LWY0</accession>
<dbReference type="SUPFAM" id="SSF56935">
    <property type="entry name" value="Porins"/>
    <property type="match status" value="1"/>
</dbReference>
<feature type="chain" id="PRO_5026999285" evidence="8">
    <location>
        <begin position="23"/>
        <end position="1037"/>
    </location>
</feature>
<evidence type="ECO:0000256" key="4">
    <source>
        <dbReference type="ARBA" id="ARBA00022692"/>
    </source>
</evidence>
<evidence type="ECO:0000256" key="7">
    <source>
        <dbReference type="PROSITE-ProRule" id="PRU01360"/>
    </source>
</evidence>
<dbReference type="InterPro" id="IPR023996">
    <property type="entry name" value="TonB-dep_OMP_SusC/RagA"/>
</dbReference>
<evidence type="ECO:0000256" key="6">
    <source>
        <dbReference type="ARBA" id="ARBA00023237"/>
    </source>
</evidence>
<gene>
    <name evidence="10" type="ORF">AVDCRST_MAG89-2718</name>
</gene>
<dbReference type="InterPro" id="IPR037066">
    <property type="entry name" value="Plug_dom_sf"/>
</dbReference>
<keyword evidence="5 7" id="KW-0472">Membrane</keyword>
<evidence type="ECO:0000256" key="3">
    <source>
        <dbReference type="ARBA" id="ARBA00022452"/>
    </source>
</evidence>
<dbReference type="InterPro" id="IPR023997">
    <property type="entry name" value="TonB-dep_OMP_SusC/RagA_CS"/>
</dbReference>
<dbReference type="InterPro" id="IPR039426">
    <property type="entry name" value="TonB-dep_rcpt-like"/>
</dbReference>
<dbReference type="NCBIfam" id="TIGR04057">
    <property type="entry name" value="SusC_RagA_signa"/>
    <property type="match status" value="1"/>
</dbReference>
<keyword evidence="4 7" id="KW-0812">Transmembrane</keyword>
<evidence type="ECO:0000256" key="1">
    <source>
        <dbReference type="ARBA" id="ARBA00004571"/>
    </source>
</evidence>
<dbReference type="SUPFAM" id="SSF49464">
    <property type="entry name" value="Carboxypeptidase regulatory domain-like"/>
    <property type="match status" value="1"/>
</dbReference>
<feature type="signal peptide" evidence="8">
    <location>
        <begin position="1"/>
        <end position="22"/>
    </location>
</feature>
<dbReference type="NCBIfam" id="TIGR04056">
    <property type="entry name" value="OMP_RagA_SusC"/>
    <property type="match status" value="1"/>
</dbReference>
<dbReference type="InterPro" id="IPR036942">
    <property type="entry name" value="Beta-barrel_TonB_sf"/>
</dbReference>
<comment type="similarity">
    <text evidence="7">Belongs to the TonB-dependent receptor family.</text>
</comment>
<dbReference type="EMBL" id="CADCTV010000569">
    <property type="protein sequence ID" value="CAA9343048.1"/>
    <property type="molecule type" value="Genomic_DNA"/>
</dbReference>
<keyword evidence="3 7" id="KW-1134">Transmembrane beta strand</keyword>
<comment type="subcellular location">
    <subcellularLocation>
        <location evidence="1 7">Cell outer membrane</location>
        <topology evidence="1 7">Multi-pass membrane protein</topology>
    </subcellularLocation>
</comment>
<dbReference type="Pfam" id="PF13620">
    <property type="entry name" value="CarboxypepD_reg"/>
    <property type="match status" value="1"/>
</dbReference>
<dbReference type="InterPro" id="IPR008969">
    <property type="entry name" value="CarboxyPept-like_regulatory"/>
</dbReference>
<name>A0A6J4LWY0_9BACT</name>
<dbReference type="PROSITE" id="PS52016">
    <property type="entry name" value="TONB_DEPENDENT_REC_3"/>
    <property type="match status" value="1"/>
</dbReference>